<evidence type="ECO:0000313" key="7">
    <source>
        <dbReference type="EMBL" id="MCA9755768.1"/>
    </source>
</evidence>
<proteinExistence type="predicted"/>
<reference evidence="7" key="2">
    <citation type="journal article" date="2021" name="Microbiome">
        <title>Successional dynamics and alternative stable states in a saline activated sludge microbial community over 9 years.</title>
        <authorList>
            <person name="Wang Y."/>
            <person name="Ye J."/>
            <person name="Ju F."/>
            <person name="Liu L."/>
            <person name="Boyd J.A."/>
            <person name="Deng Y."/>
            <person name="Parks D.H."/>
            <person name="Jiang X."/>
            <person name="Yin X."/>
            <person name="Woodcroft B.J."/>
            <person name="Tyson G.W."/>
            <person name="Hugenholtz P."/>
            <person name="Polz M.F."/>
            <person name="Zhang T."/>
        </authorList>
    </citation>
    <scope>NUCLEOTIDE SEQUENCE</scope>
    <source>
        <strain evidence="7">HKST-UBA02</strain>
    </source>
</reference>
<keyword evidence="4" id="KW-0808">Transferase</keyword>
<dbReference type="GO" id="GO:0016746">
    <property type="term" value="F:acyltransferase activity"/>
    <property type="evidence" value="ECO:0007669"/>
    <property type="project" value="UniProtKB-KW"/>
</dbReference>
<dbReference type="PANTHER" id="PTHR30606:SF10">
    <property type="entry name" value="PHOSPHATIDYLINOSITOL MANNOSIDE ACYLTRANSFERASE"/>
    <property type="match status" value="1"/>
</dbReference>
<sequence>MSLRHRFEYILLRSVVFFVGLLPVRAARRIGSGLGDVAFSFLRIRRRVTLDNLSQAFPEWSRERVTDVARACYRHFGITFLELARFPTMDDDEIRALVTLEGVEALAEARERGSGLVLCTGHYGNWEALGARVALAGFPIWVAAKTQSNRAVDEYVTRGRELRGMRVLKVEEGFRRMLRPLRDGEFMTFLFDQDAGRRGIFVDFFGRPASTPVGVVRFARMTRSPIVFGYSVRQPDGTYLARIEAPVRMREDLPTEEAERDALERLVEQLEARVREHPEHWFWMHRRWKTRPPEAAGGTLGVPREEAG</sequence>
<evidence type="ECO:0000256" key="6">
    <source>
        <dbReference type="ARBA" id="ARBA00023315"/>
    </source>
</evidence>
<dbReference type="Pfam" id="PF03279">
    <property type="entry name" value="Lip_A_acyltrans"/>
    <property type="match status" value="1"/>
</dbReference>
<dbReference type="AlphaFoldDB" id="A0A956SEW7"/>
<dbReference type="EMBL" id="JAGQHS010000031">
    <property type="protein sequence ID" value="MCA9755768.1"/>
    <property type="molecule type" value="Genomic_DNA"/>
</dbReference>
<keyword evidence="5" id="KW-0472">Membrane</keyword>
<comment type="subcellular location">
    <subcellularLocation>
        <location evidence="1">Cell inner membrane</location>
    </subcellularLocation>
</comment>
<dbReference type="InterPro" id="IPR004960">
    <property type="entry name" value="LipA_acyltrans"/>
</dbReference>
<dbReference type="PIRSF" id="PIRSF026649">
    <property type="entry name" value="MsbB"/>
    <property type="match status" value="1"/>
</dbReference>
<dbReference type="Proteomes" id="UP000739538">
    <property type="component" value="Unassembled WGS sequence"/>
</dbReference>
<dbReference type="CDD" id="cd07984">
    <property type="entry name" value="LPLAT_LABLAT-like"/>
    <property type="match status" value="1"/>
</dbReference>
<evidence type="ECO:0000256" key="4">
    <source>
        <dbReference type="ARBA" id="ARBA00022679"/>
    </source>
</evidence>
<evidence type="ECO:0000256" key="5">
    <source>
        <dbReference type="ARBA" id="ARBA00023136"/>
    </source>
</evidence>
<dbReference type="PANTHER" id="PTHR30606">
    <property type="entry name" value="LIPID A BIOSYNTHESIS LAUROYL ACYLTRANSFERASE"/>
    <property type="match status" value="1"/>
</dbReference>
<evidence type="ECO:0000256" key="1">
    <source>
        <dbReference type="ARBA" id="ARBA00004533"/>
    </source>
</evidence>
<dbReference type="GO" id="GO:0005886">
    <property type="term" value="C:plasma membrane"/>
    <property type="evidence" value="ECO:0007669"/>
    <property type="project" value="UniProtKB-SubCell"/>
</dbReference>
<organism evidence="7 8">
    <name type="scientific">Eiseniibacteriota bacterium</name>
    <dbReference type="NCBI Taxonomy" id="2212470"/>
    <lineage>
        <taxon>Bacteria</taxon>
        <taxon>Candidatus Eiseniibacteriota</taxon>
    </lineage>
</organism>
<evidence type="ECO:0000256" key="2">
    <source>
        <dbReference type="ARBA" id="ARBA00022475"/>
    </source>
</evidence>
<name>A0A956SEW7_UNCEI</name>
<keyword evidence="6 7" id="KW-0012">Acyltransferase</keyword>
<gene>
    <name evidence="7" type="ORF">KDA27_08205</name>
</gene>
<accession>A0A956SEW7</accession>
<evidence type="ECO:0000256" key="3">
    <source>
        <dbReference type="ARBA" id="ARBA00022519"/>
    </source>
</evidence>
<dbReference type="GO" id="GO:0009247">
    <property type="term" value="P:glycolipid biosynthetic process"/>
    <property type="evidence" value="ECO:0007669"/>
    <property type="project" value="UniProtKB-ARBA"/>
</dbReference>
<protein>
    <submittedName>
        <fullName evidence="7">Lysophospholipid acyltransferase family protein</fullName>
    </submittedName>
</protein>
<reference evidence="7" key="1">
    <citation type="submission" date="2020-04" db="EMBL/GenBank/DDBJ databases">
        <authorList>
            <person name="Zhang T."/>
        </authorList>
    </citation>
    <scope>NUCLEOTIDE SEQUENCE</scope>
    <source>
        <strain evidence="7">HKST-UBA02</strain>
    </source>
</reference>
<keyword evidence="3" id="KW-0997">Cell inner membrane</keyword>
<comment type="caution">
    <text evidence="7">The sequence shown here is derived from an EMBL/GenBank/DDBJ whole genome shotgun (WGS) entry which is preliminary data.</text>
</comment>
<keyword evidence="2" id="KW-1003">Cell membrane</keyword>
<evidence type="ECO:0000313" key="8">
    <source>
        <dbReference type="Proteomes" id="UP000739538"/>
    </source>
</evidence>